<evidence type="ECO:0000256" key="3">
    <source>
        <dbReference type="ARBA" id="ARBA00023125"/>
    </source>
</evidence>
<keyword evidence="2" id="KW-0805">Transcription regulation</keyword>
<reference evidence="6 7" key="1">
    <citation type="submission" date="2020-11" db="EMBL/GenBank/DDBJ databases">
        <title>Algicoccus daihaiensis sp.nov., isolated from Daihai Lake in Inner Mongolia.</title>
        <authorList>
            <person name="Kai J."/>
        </authorList>
    </citation>
    <scope>NUCLEOTIDE SEQUENCE [LARGE SCALE GENOMIC DNA]</scope>
    <source>
        <strain evidence="7">f23</strain>
    </source>
</reference>
<dbReference type="InterPro" id="IPR005119">
    <property type="entry name" value="LysR_subst-bd"/>
</dbReference>
<dbReference type="PROSITE" id="PS50931">
    <property type="entry name" value="HTH_LYSR"/>
    <property type="match status" value="1"/>
</dbReference>
<dbReference type="Pfam" id="PF03466">
    <property type="entry name" value="LysR_substrate"/>
    <property type="match status" value="1"/>
</dbReference>
<dbReference type="InterPro" id="IPR050176">
    <property type="entry name" value="LTTR"/>
</dbReference>
<sequence>MIEDKLAKSLFTVVNEGSFQAAARVLNLTPAAVTQRIKALEAQIGARVLVRGKQLRLTPQGKAIVAFHHKNELLQDELLRALNLDAQTYHGNKRWRTLRVAVNADSIASWFLPGVADALGQQHLLLDVVIDDQDHTHEALRTGEVMGCVTTLAEAMPGCVAEPLGVMRYRALATSEIMTRVQTSAGRLSAHRLLAQPAVIFNRKDAIHDRFLERFLKLQSPAYPKHFVPALDAFEAAIDLGLGWGLVPDAVRASPSGKKPTAKLQEVMPGCYLDVQLYWQHWQQEPRHAAALTQAVKAAAMASLLQADD</sequence>
<dbReference type="EMBL" id="CP063982">
    <property type="protein sequence ID" value="UOD50437.1"/>
    <property type="molecule type" value="Genomic_DNA"/>
</dbReference>
<evidence type="ECO:0000256" key="4">
    <source>
        <dbReference type="ARBA" id="ARBA00023163"/>
    </source>
</evidence>
<dbReference type="Gene3D" id="1.10.10.10">
    <property type="entry name" value="Winged helix-like DNA-binding domain superfamily/Winged helix DNA-binding domain"/>
    <property type="match status" value="1"/>
</dbReference>
<evidence type="ECO:0000256" key="2">
    <source>
        <dbReference type="ARBA" id="ARBA00023015"/>
    </source>
</evidence>
<dbReference type="SUPFAM" id="SSF53850">
    <property type="entry name" value="Periplasmic binding protein-like II"/>
    <property type="match status" value="1"/>
</dbReference>
<dbReference type="InterPro" id="IPR000847">
    <property type="entry name" value="LysR_HTH_N"/>
</dbReference>
<dbReference type="NCBIfam" id="NF002964">
    <property type="entry name" value="PRK03635.1"/>
    <property type="match status" value="1"/>
</dbReference>
<keyword evidence="3" id="KW-0238">DNA-binding</keyword>
<evidence type="ECO:0000256" key="1">
    <source>
        <dbReference type="ARBA" id="ARBA00009437"/>
    </source>
</evidence>
<dbReference type="NCBIfam" id="NF009888">
    <property type="entry name" value="PRK13348.1"/>
    <property type="match status" value="1"/>
</dbReference>
<dbReference type="Pfam" id="PF00126">
    <property type="entry name" value="HTH_1"/>
    <property type="match status" value="1"/>
</dbReference>
<comment type="similarity">
    <text evidence="1">Belongs to the LysR transcriptional regulatory family.</text>
</comment>
<dbReference type="RefSeq" id="WP_243478839.1">
    <property type="nucleotide sequence ID" value="NZ_CP063982.1"/>
</dbReference>
<evidence type="ECO:0000313" key="7">
    <source>
        <dbReference type="Proteomes" id="UP000831607"/>
    </source>
</evidence>
<protein>
    <submittedName>
        <fullName evidence="6">HTH-type transcriptional regulator ArgP</fullName>
    </submittedName>
</protein>
<dbReference type="InterPro" id="IPR036390">
    <property type="entry name" value="WH_DNA-bd_sf"/>
</dbReference>
<dbReference type="InterPro" id="IPR017685">
    <property type="entry name" value="ArgP"/>
</dbReference>
<name>A0ABY4AMZ2_9BURK</name>
<keyword evidence="7" id="KW-1185">Reference proteome</keyword>
<dbReference type="InterPro" id="IPR036388">
    <property type="entry name" value="WH-like_DNA-bd_sf"/>
</dbReference>
<feature type="domain" description="HTH lysR-type" evidence="5">
    <location>
        <begin position="12"/>
        <end position="58"/>
    </location>
</feature>
<evidence type="ECO:0000259" key="5">
    <source>
        <dbReference type="PROSITE" id="PS50931"/>
    </source>
</evidence>
<evidence type="ECO:0000313" key="6">
    <source>
        <dbReference type="EMBL" id="UOD50437.1"/>
    </source>
</evidence>
<dbReference type="SUPFAM" id="SSF46785">
    <property type="entry name" value="Winged helix' DNA-binding domain"/>
    <property type="match status" value="1"/>
</dbReference>
<organism evidence="6 7">
    <name type="scientific">Orrella daihaiensis</name>
    <dbReference type="NCBI Taxonomy" id="2782176"/>
    <lineage>
        <taxon>Bacteria</taxon>
        <taxon>Pseudomonadati</taxon>
        <taxon>Pseudomonadota</taxon>
        <taxon>Betaproteobacteria</taxon>
        <taxon>Burkholderiales</taxon>
        <taxon>Alcaligenaceae</taxon>
        <taxon>Orrella</taxon>
    </lineage>
</organism>
<dbReference type="NCBIfam" id="TIGR03298">
    <property type="entry name" value="argP"/>
    <property type="match status" value="1"/>
</dbReference>
<proteinExistence type="inferred from homology"/>
<dbReference type="Gene3D" id="3.40.190.290">
    <property type="match status" value="1"/>
</dbReference>
<dbReference type="PANTHER" id="PTHR30579:SF2">
    <property type="entry name" value="HTH-TYPE TRANSCRIPTIONAL REGULATOR ARGP"/>
    <property type="match status" value="1"/>
</dbReference>
<keyword evidence="4" id="KW-0804">Transcription</keyword>
<dbReference type="Proteomes" id="UP000831607">
    <property type="component" value="Chromosome"/>
</dbReference>
<accession>A0ABY4AMZ2</accession>
<dbReference type="PANTHER" id="PTHR30579">
    <property type="entry name" value="TRANSCRIPTIONAL REGULATOR"/>
    <property type="match status" value="1"/>
</dbReference>
<gene>
    <name evidence="6" type="primary">argP</name>
    <name evidence="6" type="ORF">DHf2319_00365</name>
</gene>